<dbReference type="RefSeq" id="WP_189419687.1">
    <property type="nucleotide sequence ID" value="NZ_BMYZ01000002.1"/>
</dbReference>
<comment type="caution">
    <text evidence="1">The sequence shown here is derived from an EMBL/GenBank/DDBJ whole genome shotgun (WGS) entry which is preliminary data.</text>
</comment>
<sequence>MTYLEPIAPKQNATEKPYVDNVNVKNDFSPEQNFVLSEREAEAASPEAMAVCGEEDPGEGLEFLVTEDSRT</sequence>
<gene>
    <name evidence="1" type="ORF">GCM10011613_24720</name>
</gene>
<name>A0ABQ3B449_9GAMM</name>
<evidence type="ECO:0000313" key="2">
    <source>
        <dbReference type="Proteomes" id="UP000619761"/>
    </source>
</evidence>
<proteinExistence type="predicted"/>
<reference evidence="2" key="1">
    <citation type="journal article" date="2019" name="Int. J. Syst. Evol. Microbiol.">
        <title>The Global Catalogue of Microorganisms (GCM) 10K type strain sequencing project: providing services to taxonomists for standard genome sequencing and annotation.</title>
        <authorList>
            <consortium name="The Broad Institute Genomics Platform"/>
            <consortium name="The Broad Institute Genome Sequencing Center for Infectious Disease"/>
            <person name="Wu L."/>
            <person name="Ma J."/>
        </authorList>
    </citation>
    <scope>NUCLEOTIDE SEQUENCE [LARGE SCALE GENOMIC DNA]</scope>
    <source>
        <strain evidence="2">KCTC 32239</strain>
    </source>
</reference>
<evidence type="ECO:0000313" key="1">
    <source>
        <dbReference type="EMBL" id="GGY78997.1"/>
    </source>
</evidence>
<keyword evidence="2" id="KW-1185">Reference proteome</keyword>
<protein>
    <submittedName>
        <fullName evidence="1">Uncharacterized protein</fullName>
    </submittedName>
</protein>
<dbReference type="EMBL" id="BMYZ01000002">
    <property type="protein sequence ID" value="GGY78997.1"/>
    <property type="molecule type" value="Genomic_DNA"/>
</dbReference>
<accession>A0ABQ3B449</accession>
<organism evidence="1 2">
    <name type="scientific">Cellvibrio zantedeschiae</name>
    <dbReference type="NCBI Taxonomy" id="1237077"/>
    <lineage>
        <taxon>Bacteria</taxon>
        <taxon>Pseudomonadati</taxon>
        <taxon>Pseudomonadota</taxon>
        <taxon>Gammaproteobacteria</taxon>
        <taxon>Cellvibrionales</taxon>
        <taxon>Cellvibrionaceae</taxon>
        <taxon>Cellvibrio</taxon>
    </lineage>
</organism>
<dbReference type="Proteomes" id="UP000619761">
    <property type="component" value="Unassembled WGS sequence"/>
</dbReference>